<organism evidence="1">
    <name type="scientific">uncultured Caudovirales phage</name>
    <dbReference type="NCBI Taxonomy" id="2100421"/>
    <lineage>
        <taxon>Viruses</taxon>
        <taxon>Duplodnaviria</taxon>
        <taxon>Heunggongvirae</taxon>
        <taxon>Uroviricota</taxon>
        <taxon>Caudoviricetes</taxon>
        <taxon>Peduoviridae</taxon>
        <taxon>Maltschvirus</taxon>
        <taxon>Maltschvirus maltsch</taxon>
    </lineage>
</organism>
<evidence type="ECO:0000313" key="1">
    <source>
        <dbReference type="EMBL" id="CAB5220904.1"/>
    </source>
</evidence>
<accession>A0A6J7WXX4</accession>
<dbReference type="EMBL" id="LR798286">
    <property type="protein sequence ID" value="CAB5220904.1"/>
    <property type="molecule type" value="Genomic_DNA"/>
</dbReference>
<proteinExistence type="predicted"/>
<name>A0A6J7WXX4_9CAUD</name>
<protein>
    <submittedName>
        <fullName evidence="1">Uncharacterized protein</fullName>
    </submittedName>
</protein>
<gene>
    <name evidence="1" type="ORF">UFOVP241_48</name>
</gene>
<reference evidence="1" key="1">
    <citation type="submission" date="2020-05" db="EMBL/GenBank/DDBJ databases">
        <authorList>
            <person name="Chiriac C."/>
            <person name="Salcher M."/>
            <person name="Ghai R."/>
            <person name="Kavagutti S V."/>
        </authorList>
    </citation>
    <scope>NUCLEOTIDE SEQUENCE</scope>
</reference>
<sequence length="49" mass="5377">MLILKPKGRGNWRTSTLHIEGAHQLPLLVAVGQTITIGGVVFRICEVRP</sequence>